<dbReference type="PANTHER" id="PTHR35272">
    <property type="entry name" value="THIOL:DISULFIDE INTERCHANGE PROTEIN DSBC-RELATED"/>
    <property type="match status" value="1"/>
</dbReference>
<feature type="domain" description="Thioredoxin-like fold" evidence="9">
    <location>
        <begin position="145"/>
        <end position="272"/>
    </location>
</feature>
<dbReference type="InterPro" id="IPR018950">
    <property type="entry name" value="DiS-bond_isomerase_DsbC/G_N"/>
</dbReference>
<gene>
    <name evidence="10" type="ORF">A6E14_03450</name>
</gene>
<dbReference type="InterPro" id="IPR033954">
    <property type="entry name" value="DiS-bond_Isoase_DsbC/G"/>
</dbReference>
<dbReference type="AlphaFoldDB" id="A0A1B9QTX5"/>
<dbReference type="InterPro" id="IPR012336">
    <property type="entry name" value="Thioredoxin-like_fold"/>
</dbReference>
<evidence type="ECO:0000256" key="4">
    <source>
        <dbReference type="ARBA" id="ARBA00022764"/>
    </source>
</evidence>
<evidence type="ECO:0000256" key="7">
    <source>
        <dbReference type="RuleBase" id="RU364038"/>
    </source>
</evidence>
<evidence type="ECO:0000313" key="10">
    <source>
        <dbReference type="EMBL" id="OCH70063.1"/>
    </source>
</evidence>
<dbReference type="RefSeq" id="WP_017036661.1">
    <property type="nucleotide sequence ID" value="NZ_JBNGCH010000986.1"/>
</dbReference>
<dbReference type="InterPro" id="IPR017937">
    <property type="entry name" value="Thioredoxin_CS"/>
</dbReference>
<dbReference type="Pfam" id="PF10411">
    <property type="entry name" value="DsbC_N"/>
    <property type="match status" value="1"/>
</dbReference>
<organism evidence="10 11">
    <name type="scientific">Vibrio genomosp. F10</name>
    <dbReference type="NCBI Taxonomy" id="723171"/>
    <lineage>
        <taxon>Bacteria</taxon>
        <taxon>Pseudomonadati</taxon>
        <taxon>Pseudomonadota</taxon>
        <taxon>Gammaproteobacteria</taxon>
        <taxon>Vibrionales</taxon>
        <taxon>Vibrionaceae</taxon>
        <taxon>Vibrio</taxon>
    </lineage>
</organism>
<comment type="caution">
    <text evidence="10">The sequence shown here is derived from an EMBL/GenBank/DDBJ whole genome shotgun (WGS) entry which is preliminary data.</text>
</comment>
<dbReference type="SUPFAM" id="SSF52833">
    <property type="entry name" value="Thioredoxin-like"/>
    <property type="match status" value="1"/>
</dbReference>
<comment type="subcellular location">
    <subcellularLocation>
        <location evidence="1 7">Periplasm</location>
    </subcellularLocation>
</comment>
<dbReference type="Gene3D" id="3.10.450.70">
    <property type="entry name" value="Disulphide bond isomerase, DsbC/G, N-terminal"/>
    <property type="match status" value="1"/>
</dbReference>
<evidence type="ECO:0000256" key="6">
    <source>
        <dbReference type="ARBA" id="ARBA00023284"/>
    </source>
</evidence>
<dbReference type="Pfam" id="PF13098">
    <property type="entry name" value="Thioredoxin_2"/>
    <property type="match status" value="1"/>
</dbReference>
<evidence type="ECO:0000256" key="5">
    <source>
        <dbReference type="ARBA" id="ARBA00023157"/>
    </source>
</evidence>
<feature type="domain" description="Disulphide bond isomerase DsbC/G N-terminal" evidence="8">
    <location>
        <begin position="56"/>
        <end position="114"/>
    </location>
</feature>
<dbReference type="PANTHER" id="PTHR35272:SF3">
    <property type="entry name" value="THIOL:DISULFIDE INTERCHANGE PROTEIN DSBC"/>
    <property type="match status" value="1"/>
</dbReference>
<dbReference type="InterPro" id="IPR009094">
    <property type="entry name" value="DiS-bond_isomerase_DsbC/G_N_sf"/>
</dbReference>
<sequence>MSVLRRLSILTLPFFVMACNAEEVVKTEEASTVQAEVQQAVALEPTLATEETSLTDESKQKIINNFAKLQLKVLDILPTQIAGLYEVQTSGGVLYSSVDGEFFMSGTLYQHKAGGGYEDVLAKRQAPLNAAKLAALSDSVIEFKADNEKYVVTIFTDTTCGYCVRLHSQMNGYNDLGITVRYMAYPRQGPRSEVGEQMAAVWCADDPKAAMHDAKINRSFPEKNANFGQCLDTVVKHFTLGKSLGISGTPSIFLPSGEMIGGYLPPAKLLEQLQAQ</sequence>
<evidence type="ECO:0000259" key="9">
    <source>
        <dbReference type="Pfam" id="PF13098"/>
    </source>
</evidence>
<feature type="signal peptide" evidence="7">
    <location>
        <begin position="1"/>
        <end position="18"/>
    </location>
</feature>
<keyword evidence="3 7" id="KW-0732">Signal</keyword>
<comment type="similarity">
    <text evidence="2 7">Belongs to the thioredoxin family. DsbC subfamily.</text>
</comment>
<protein>
    <recommendedName>
        <fullName evidence="7">Thiol:disulfide interchange protein</fullName>
    </recommendedName>
</protein>
<dbReference type="Proteomes" id="UP000093173">
    <property type="component" value="Unassembled WGS sequence"/>
</dbReference>
<evidence type="ECO:0000313" key="11">
    <source>
        <dbReference type="Proteomes" id="UP000093173"/>
    </source>
</evidence>
<dbReference type="GO" id="GO:0042597">
    <property type="term" value="C:periplasmic space"/>
    <property type="evidence" value="ECO:0007669"/>
    <property type="project" value="UniProtKB-SubCell"/>
</dbReference>
<reference evidence="11" key="1">
    <citation type="submission" date="2016-06" db="EMBL/GenBank/DDBJ databases">
        <authorList>
            <person name="Hehemann J.-H."/>
            <person name="Arevalo P."/>
            <person name="Datta M.S."/>
            <person name="Polz M.F."/>
        </authorList>
    </citation>
    <scope>NUCLEOTIDE SEQUENCE [LARGE SCALE GENOMIC DNA]</scope>
    <source>
        <strain evidence="11">9CSC122</strain>
    </source>
</reference>
<keyword evidence="6 7" id="KW-0676">Redox-active center</keyword>
<keyword evidence="4 7" id="KW-0574">Periplasm</keyword>
<evidence type="ECO:0000256" key="1">
    <source>
        <dbReference type="ARBA" id="ARBA00004418"/>
    </source>
</evidence>
<dbReference type="InterPro" id="IPR036249">
    <property type="entry name" value="Thioredoxin-like_sf"/>
</dbReference>
<comment type="function">
    <text evidence="7">Required for disulfide bond formation in some periplasmic proteins. Acts by transferring its disulfide bond to other proteins and is reduced in the process.</text>
</comment>
<keyword evidence="5" id="KW-1015">Disulfide bond</keyword>
<evidence type="ECO:0000256" key="2">
    <source>
        <dbReference type="ARBA" id="ARBA00009813"/>
    </source>
</evidence>
<name>A0A1B9QTX5_9VIBR</name>
<dbReference type="Gene3D" id="3.40.30.10">
    <property type="entry name" value="Glutaredoxin"/>
    <property type="match status" value="1"/>
</dbReference>
<evidence type="ECO:0000256" key="3">
    <source>
        <dbReference type="ARBA" id="ARBA00022729"/>
    </source>
</evidence>
<dbReference type="SUPFAM" id="SSF54423">
    <property type="entry name" value="DsbC/DsbG N-terminal domain-like"/>
    <property type="match status" value="1"/>
</dbReference>
<accession>A0A1B9QTX5</accession>
<dbReference type="PROSITE" id="PS00194">
    <property type="entry name" value="THIOREDOXIN_1"/>
    <property type="match status" value="1"/>
</dbReference>
<feature type="chain" id="PRO_5010006497" description="Thiol:disulfide interchange protein" evidence="7">
    <location>
        <begin position="19"/>
        <end position="276"/>
    </location>
</feature>
<proteinExistence type="inferred from homology"/>
<dbReference type="CDD" id="cd03020">
    <property type="entry name" value="DsbA_DsbC_DsbG"/>
    <property type="match status" value="1"/>
</dbReference>
<dbReference type="InterPro" id="IPR051470">
    <property type="entry name" value="Thiol:disulfide_interchange"/>
</dbReference>
<evidence type="ECO:0000259" key="8">
    <source>
        <dbReference type="Pfam" id="PF10411"/>
    </source>
</evidence>
<keyword evidence="11" id="KW-1185">Reference proteome</keyword>
<dbReference type="PROSITE" id="PS51257">
    <property type="entry name" value="PROKAR_LIPOPROTEIN"/>
    <property type="match status" value="1"/>
</dbReference>
<dbReference type="EMBL" id="MAJZ01000986">
    <property type="protein sequence ID" value="OCH70063.1"/>
    <property type="molecule type" value="Genomic_DNA"/>
</dbReference>